<keyword evidence="3" id="KW-1185">Reference proteome</keyword>
<organism evidence="2 3">
    <name type="scientific">Halorubrum alkaliphilum</name>
    <dbReference type="NCBI Taxonomy" id="261290"/>
    <lineage>
        <taxon>Archaea</taxon>
        <taxon>Methanobacteriati</taxon>
        <taxon>Methanobacteriota</taxon>
        <taxon>Stenosarchaea group</taxon>
        <taxon>Halobacteria</taxon>
        <taxon>Halobacteriales</taxon>
        <taxon>Haloferacaceae</taxon>
        <taxon>Halorubrum</taxon>
    </lineage>
</organism>
<evidence type="ECO:0000256" key="1">
    <source>
        <dbReference type="SAM" id="Phobius"/>
    </source>
</evidence>
<dbReference type="Proteomes" id="UP000823588">
    <property type="component" value="Unassembled WGS sequence"/>
</dbReference>
<feature type="transmembrane region" description="Helical" evidence="1">
    <location>
        <begin position="15"/>
        <end position="33"/>
    </location>
</feature>
<comment type="caution">
    <text evidence="2">The sequence shown here is derived from an EMBL/GenBank/DDBJ whole genome shotgun (WGS) entry which is preliminary data.</text>
</comment>
<protein>
    <submittedName>
        <fullName evidence="2">Uncharacterized protein</fullName>
    </submittedName>
</protein>
<dbReference type="AlphaFoldDB" id="A0A8T4G9J1"/>
<accession>A0A8T4G9J1</accession>
<reference evidence="2" key="1">
    <citation type="submission" date="2021-03" db="EMBL/GenBank/DDBJ databases">
        <title>Genomic Encyclopedia of Type Strains, Phase IV (KMG-IV): sequencing the most valuable type-strain genomes for metagenomic binning, comparative biology and taxonomic classification.</title>
        <authorList>
            <person name="Goeker M."/>
        </authorList>
    </citation>
    <scope>NUCLEOTIDE SEQUENCE</scope>
    <source>
        <strain evidence="2">DSM 23564</strain>
    </source>
</reference>
<keyword evidence="1" id="KW-0472">Membrane</keyword>
<gene>
    <name evidence="2" type="ORF">J2751_000067</name>
</gene>
<keyword evidence="1" id="KW-1133">Transmembrane helix</keyword>
<evidence type="ECO:0000313" key="2">
    <source>
        <dbReference type="EMBL" id="MBP1921084.1"/>
    </source>
</evidence>
<evidence type="ECO:0000313" key="3">
    <source>
        <dbReference type="Proteomes" id="UP000823588"/>
    </source>
</evidence>
<sequence length="36" mass="4038">MTLYGRDGCMERQQIIAVLFAFLMVSSMVAWGVSII</sequence>
<dbReference type="EMBL" id="JAGGKQ010000001">
    <property type="protein sequence ID" value="MBP1921084.1"/>
    <property type="molecule type" value="Genomic_DNA"/>
</dbReference>
<keyword evidence="1" id="KW-0812">Transmembrane</keyword>
<name>A0A8T4G9J1_9EURY</name>
<proteinExistence type="predicted"/>